<reference evidence="4" key="1">
    <citation type="journal article" date="2011" name="Genome Biol.">
        <title>Comparative genomics of the social amoebae Dictyostelium discoideum and Dictyostelium purpureum.</title>
        <authorList>
            <consortium name="US DOE Joint Genome Institute (JGI-PGF)"/>
            <person name="Sucgang R."/>
            <person name="Kuo A."/>
            <person name="Tian X."/>
            <person name="Salerno W."/>
            <person name="Parikh A."/>
            <person name="Feasley C.L."/>
            <person name="Dalin E."/>
            <person name="Tu H."/>
            <person name="Huang E."/>
            <person name="Barry K."/>
            <person name="Lindquist E."/>
            <person name="Shapiro H."/>
            <person name="Bruce D."/>
            <person name="Schmutz J."/>
            <person name="Salamov A."/>
            <person name="Fey P."/>
            <person name="Gaudet P."/>
            <person name="Anjard C."/>
            <person name="Babu M.M."/>
            <person name="Basu S."/>
            <person name="Bushmanova Y."/>
            <person name="van der Wel H."/>
            <person name="Katoh-Kurasawa M."/>
            <person name="Dinh C."/>
            <person name="Coutinho P.M."/>
            <person name="Saito T."/>
            <person name="Elias M."/>
            <person name="Schaap P."/>
            <person name="Kay R.R."/>
            <person name="Henrissat B."/>
            <person name="Eichinger L."/>
            <person name="Rivero F."/>
            <person name="Putnam N.H."/>
            <person name="West C.M."/>
            <person name="Loomis W.F."/>
            <person name="Chisholm R.L."/>
            <person name="Shaulsky G."/>
            <person name="Strassmann J.E."/>
            <person name="Queller D.C."/>
            <person name="Kuspa A."/>
            <person name="Grigoriev I.V."/>
        </authorList>
    </citation>
    <scope>NUCLEOTIDE SEQUENCE [LARGE SCALE GENOMIC DNA]</scope>
    <source>
        <strain evidence="4">QSDP1</strain>
    </source>
</reference>
<gene>
    <name evidence="3" type="ORF">DICPUDRAFT_6598</name>
</gene>
<dbReference type="Gene3D" id="3.20.20.140">
    <property type="entry name" value="Metal-dependent hydrolases"/>
    <property type="match status" value="1"/>
</dbReference>
<dbReference type="OMA" id="ANGYNAV"/>
<dbReference type="KEGG" id="dpp:DICPUDRAFT_6598"/>
<dbReference type="eggNOG" id="ENOG502RZ71">
    <property type="taxonomic scope" value="Eukaryota"/>
</dbReference>
<dbReference type="PANTHER" id="PTHR42924">
    <property type="entry name" value="EXONUCLEASE"/>
    <property type="match status" value="1"/>
</dbReference>
<dbReference type="AlphaFoldDB" id="F1A2K8"/>
<feature type="transmembrane region" description="Helical" evidence="1">
    <location>
        <begin position="15"/>
        <end position="36"/>
    </location>
</feature>
<feature type="domain" description="Polymerase/histidinol phosphatase N-terminal" evidence="2">
    <location>
        <begin position="76"/>
        <end position="144"/>
    </location>
</feature>
<proteinExistence type="predicted"/>
<dbReference type="InterPro" id="IPR016195">
    <property type="entry name" value="Pol/histidinol_Pase-like"/>
</dbReference>
<dbReference type="VEuPathDB" id="AmoebaDB:DICPUDRAFT_6598"/>
<accession>F1A2K8</accession>
<dbReference type="InterPro" id="IPR052018">
    <property type="entry name" value="PHP_domain"/>
</dbReference>
<dbReference type="Proteomes" id="UP000001064">
    <property type="component" value="Unassembled WGS sequence"/>
</dbReference>
<keyword evidence="4" id="KW-1185">Reference proteome</keyword>
<dbReference type="SUPFAM" id="SSF89550">
    <property type="entry name" value="PHP domain-like"/>
    <property type="match status" value="1"/>
</dbReference>
<sequence length="393" mass="45103">NYYKKNYKEILKNTMVQLIFLAIAIGICAPISIIVYNSPPKKYQGTSISIQNTDLYFDPRNMSSFDKMDVEPNVYLNCHTHTYYSDGSLSPEMTIQYHILNGYNVMFMTDHNMISGGLAGQKIAQEKYSDQILVIPGIEWTNCRCHLNLIGIEEDVPLIKWPTNQEIKELIDYVHSKGGLVILNHYPWSEWAGLSQPSMQEWIEMGIDFLEVVNGITVDYQGIVFSKQNNLRYVTGTDLHFDERASGWTVLNVPINHTLSPTDKISSVVPYLTKESVLKALRDKSTQISFLFDAKGSIIQATSQHSSFNPKYTFYSAWINLGRLFHSYFELQRGMYSFVDGSCTDVITVVYGSQIACLVAWIIIMFFCFKFLFYILRKCAQLLIIKLYSKKKQ</sequence>
<dbReference type="EMBL" id="GL871416">
    <property type="protein sequence ID" value="EGC29574.1"/>
    <property type="molecule type" value="Genomic_DNA"/>
</dbReference>
<dbReference type="GO" id="GO:0004534">
    <property type="term" value="F:5'-3' RNA exonuclease activity"/>
    <property type="evidence" value="ECO:0000318"/>
    <property type="project" value="GO_Central"/>
</dbReference>
<feature type="transmembrane region" description="Helical" evidence="1">
    <location>
        <begin position="358"/>
        <end position="376"/>
    </location>
</feature>
<evidence type="ECO:0000256" key="1">
    <source>
        <dbReference type="SAM" id="Phobius"/>
    </source>
</evidence>
<keyword evidence="1" id="KW-0472">Membrane</keyword>
<keyword evidence="1" id="KW-1133">Transmembrane helix</keyword>
<organism evidence="3 4">
    <name type="scientific">Dictyostelium purpureum</name>
    <name type="common">Slime mold</name>
    <dbReference type="NCBI Taxonomy" id="5786"/>
    <lineage>
        <taxon>Eukaryota</taxon>
        <taxon>Amoebozoa</taxon>
        <taxon>Evosea</taxon>
        <taxon>Eumycetozoa</taxon>
        <taxon>Dictyostelia</taxon>
        <taxon>Dictyosteliales</taxon>
        <taxon>Dictyosteliaceae</taxon>
        <taxon>Dictyostelium</taxon>
    </lineage>
</organism>
<evidence type="ECO:0000313" key="3">
    <source>
        <dbReference type="EMBL" id="EGC29574.1"/>
    </source>
</evidence>
<dbReference type="GO" id="GO:0035312">
    <property type="term" value="F:5'-3' DNA exonuclease activity"/>
    <property type="evidence" value="ECO:0000318"/>
    <property type="project" value="GO_Central"/>
</dbReference>
<dbReference type="SMART" id="SM00481">
    <property type="entry name" value="POLIIIAc"/>
    <property type="match status" value="1"/>
</dbReference>
<feature type="non-terminal residue" evidence="3">
    <location>
        <position position="393"/>
    </location>
</feature>
<dbReference type="RefSeq" id="XP_003293906.1">
    <property type="nucleotide sequence ID" value="XM_003293858.1"/>
</dbReference>
<evidence type="ECO:0000259" key="2">
    <source>
        <dbReference type="SMART" id="SM00481"/>
    </source>
</evidence>
<name>F1A2K8_DICPU</name>
<dbReference type="PANTHER" id="PTHR42924:SF3">
    <property type="entry name" value="POLYMERASE_HISTIDINOL PHOSPHATASE N-TERMINAL DOMAIN-CONTAINING PROTEIN"/>
    <property type="match status" value="1"/>
</dbReference>
<dbReference type="InParanoid" id="F1A2K8"/>
<dbReference type="GeneID" id="10505217"/>
<feature type="non-terminal residue" evidence="3">
    <location>
        <position position="1"/>
    </location>
</feature>
<evidence type="ECO:0000313" key="4">
    <source>
        <dbReference type="Proteomes" id="UP000001064"/>
    </source>
</evidence>
<dbReference type="OrthoDB" id="16564at2759"/>
<dbReference type="InterPro" id="IPR003141">
    <property type="entry name" value="Pol/His_phosphatase_N"/>
</dbReference>
<protein>
    <recommendedName>
        <fullName evidence="2">Polymerase/histidinol phosphatase N-terminal domain-containing protein</fullName>
    </recommendedName>
</protein>
<keyword evidence="1" id="KW-0812">Transmembrane</keyword>